<accession>A0AAE1RSG5</accession>
<dbReference type="Proteomes" id="UP001291623">
    <property type="component" value="Unassembled WGS sequence"/>
</dbReference>
<sequence>MENILPVLFSALKILEEEVLGYTSAPFEKGEELRDAFAEMWEEMSIDVASFDREEVYQTFNKLAAETDELAAKAKEIFPHILTKWHFIEAARLKYFLVQLGLLVGCLAKVGHLNELGLITIGILLSLTKWAKQIVAQPSDGVATNSNFGSGALFSVF</sequence>
<comment type="caution">
    <text evidence="1">The sequence shown here is derived from an EMBL/GenBank/DDBJ whole genome shotgun (WGS) entry which is preliminary data.</text>
</comment>
<evidence type="ECO:0000313" key="2">
    <source>
        <dbReference type="Proteomes" id="UP001291623"/>
    </source>
</evidence>
<organism evidence="1 2">
    <name type="scientific">Anisodus tanguticus</name>
    <dbReference type="NCBI Taxonomy" id="243964"/>
    <lineage>
        <taxon>Eukaryota</taxon>
        <taxon>Viridiplantae</taxon>
        <taxon>Streptophyta</taxon>
        <taxon>Embryophyta</taxon>
        <taxon>Tracheophyta</taxon>
        <taxon>Spermatophyta</taxon>
        <taxon>Magnoliopsida</taxon>
        <taxon>eudicotyledons</taxon>
        <taxon>Gunneridae</taxon>
        <taxon>Pentapetalae</taxon>
        <taxon>asterids</taxon>
        <taxon>lamiids</taxon>
        <taxon>Solanales</taxon>
        <taxon>Solanaceae</taxon>
        <taxon>Solanoideae</taxon>
        <taxon>Hyoscyameae</taxon>
        <taxon>Anisodus</taxon>
    </lineage>
</organism>
<proteinExistence type="predicted"/>
<gene>
    <name evidence="1" type="ORF">RND71_025182</name>
</gene>
<protein>
    <submittedName>
        <fullName evidence="1">Uncharacterized protein</fullName>
    </submittedName>
</protein>
<evidence type="ECO:0000313" key="1">
    <source>
        <dbReference type="EMBL" id="KAK4356211.1"/>
    </source>
</evidence>
<reference evidence="1" key="1">
    <citation type="submission" date="2023-12" db="EMBL/GenBank/DDBJ databases">
        <title>Genome assembly of Anisodus tanguticus.</title>
        <authorList>
            <person name="Wang Y.-J."/>
        </authorList>
    </citation>
    <scope>NUCLEOTIDE SEQUENCE</scope>
    <source>
        <strain evidence="1">KB-2021</strain>
        <tissue evidence="1">Leaf</tissue>
    </source>
</reference>
<dbReference type="AlphaFoldDB" id="A0AAE1RSG5"/>
<name>A0AAE1RSG5_9SOLA</name>
<dbReference type="EMBL" id="JAVYJV010000013">
    <property type="protein sequence ID" value="KAK4356211.1"/>
    <property type="molecule type" value="Genomic_DNA"/>
</dbReference>
<keyword evidence="2" id="KW-1185">Reference proteome</keyword>